<feature type="transmembrane region" description="Helical" evidence="1">
    <location>
        <begin position="12"/>
        <end position="36"/>
    </location>
</feature>
<keyword evidence="1" id="KW-0472">Membrane</keyword>
<dbReference type="Proteomes" id="UP000735302">
    <property type="component" value="Unassembled WGS sequence"/>
</dbReference>
<sequence length="188" mass="20505">MRHVGTARHMQGIFFVPIFLVVALSMLSAFGILTLLQPDRPLDGREEAEEVKVGESFMSSRRVFLAFGLFHAMKVPLTILIPFAVQFIAEMGSVERRIKPGNSLSEAEIPPGSFFVCPSVHQPAPHAGSLAGSDCILGRAASSTRCRLRPHAHDGGGQLRFRSPYEPLGQVHRRDFQSPPKTNGTACA</sequence>
<gene>
    <name evidence="2" type="ORF">PoB_002461900</name>
</gene>
<feature type="transmembrane region" description="Helical" evidence="1">
    <location>
        <begin position="63"/>
        <end position="89"/>
    </location>
</feature>
<keyword evidence="1" id="KW-1133">Transmembrane helix</keyword>
<dbReference type="AlphaFoldDB" id="A0AAV3ZS00"/>
<reference evidence="2 3" key="1">
    <citation type="journal article" date="2021" name="Elife">
        <title>Chloroplast acquisition without the gene transfer in kleptoplastic sea slugs, Plakobranchus ocellatus.</title>
        <authorList>
            <person name="Maeda T."/>
            <person name="Takahashi S."/>
            <person name="Yoshida T."/>
            <person name="Shimamura S."/>
            <person name="Takaki Y."/>
            <person name="Nagai Y."/>
            <person name="Toyoda A."/>
            <person name="Suzuki Y."/>
            <person name="Arimoto A."/>
            <person name="Ishii H."/>
            <person name="Satoh N."/>
            <person name="Nishiyama T."/>
            <person name="Hasebe M."/>
            <person name="Maruyama T."/>
            <person name="Minagawa J."/>
            <person name="Obokata J."/>
            <person name="Shigenobu S."/>
        </authorList>
    </citation>
    <scope>NUCLEOTIDE SEQUENCE [LARGE SCALE GENOMIC DNA]</scope>
</reference>
<evidence type="ECO:0000256" key="1">
    <source>
        <dbReference type="SAM" id="Phobius"/>
    </source>
</evidence>
<name>A0AAV3ZS00_9GAST</name>
<proteinExistence type="predicted"/>
<evidence type="ECO:0000313" key="3">
    <source>
        <dbReference type="Proteomes" id="UP000735302"/>
    </source>
</evidence>
<keyword evidence="1" id="KW-0812">Transmembrane</keyword>
<accession>A0AAV3ZS00</accession>
<evidence type="ECO:0000313" key="2">
    <source>
        <dbReference type="EMBL" id="GFN98113.1"/>
    </source>
</evidence>
<dbReference type="EMBL" id="BLXT01002832">
    <property type="protein sequence ID" value="GFN98113.1"/>
    <property type="molecule type" value="Genomic_DNA"/>
</dbReference>
<protein>
    <submittedName>
        <fullName evidence="2">Uncharacterized protein</fullName>
    </submittedName>
</protein>
<keyword evidence="3" id="KW-1185">Reference proteome</keyword>
<organism evidence="2 3">
    <name type="scientific">Plakobranchus ocellatus</name>
    <dbReference type="NCBI Taxonomy" id="259542"/>
    <lineage>
        <taxon>Eukaryota</taxon>
        <taxon>Metazoa</taxon>
        <taxon>Spiralia</taxon>
        <taxon>Lophotrochozoa</taxon>
        <taxon>Mollusca</taxon>
        <taxon>Gastropoda</taxon>
        <taxon>Heterobranchia</taxon>
        <taxon>Euthyneura</taxon>
        <taxon>Panpulmonata</taxon>
        <taxon>Sacoglossa</taxon>
        <taxon>Placobranchoidea</taxon>
        <taxon>Plakobranchidae</taxon>
        <taxon>Plakobranchus</taxon>
    </lineage>
</organism>
<comment type="caution">
    <text evidence="2">The sequence shown here is derived from an EMBL/GenBank/DDBJ whole genome shotgun (WGS) entry which is preliminary data.</text>
</comment>